<accession>A0A5C6JUU7</accession>
<evidence type="ECO:0000259" key="6">
    <source>
        <dbReference type="PROSITE" id="PS50977"/>
    </source>
</evidence>
<dbReference type="PROSITE" id="PS50977">
    <property type="entry name" value="HTH_TETR_2"/>
    <property type="match status" value="1"/>
</dbReference>
<reference evidence="7" key="1">
    <citation type="journal article" date="2019" name="Microbiol. Resour. Announc.">
        <title>Draft Genomic Sequences of Streptomyces misionensis and Streptomyces albidoflavus, bacteria applied for phytopathogen biocontrol.</title>
        <authorList>
            <person name="Pylro V."/>
            <person name="Dias A."/>
            <person name="Andreote F."/>
            <person name="Varani A."/>
            <person name="Andreote C."/>
            <person name="Bernardo E."/>
            <person name="Martins T."/>
        </authorList>
    </citation>
    <scope>NUCLEOTIDE SEQUENCE [LARGE SCALE GENOMIC DNA]</scope>
    <source>
        <strain evidence="7">66</strain>
    </source>
</reference>
<dbReference type="EMBL" id="VOGW01000087">
    <property type="protein sequence ID" value="TWV46021.1"/>
    <property type="molecule type" value="Genomic_DNA"/>
</dbReference>
<keyword evidence="8" id="KW-1185">Reference proteome</keyword>
<organism evidence="7 8">
    <name type="scientific">Streptomyces misionensis</name>
    <dbReference type="NCBI Taxonomy" id="67331"/>
    <lineage>
        <taxon>Bacteria</taxon>
        <taxon>Bacillati</taxon>
        <taxon>Actinomycetota</taxon>
        <taxon>Actinomycetes</taxon>
        <taxon>Kitasatosporales</taxon>
        <taxon>Streptomycetaceae</taxon>
        <taxon>Streptomyces</taxon>
    </lineage>
</organism>
<evidence type="ECO:0000256" key="3">
    <source>
        <dbReference type="ARBA" id="ARBA00023163"/>
    </source>
</evidence>
<dbReference type="Pfam" id="PF00440">
    <property type="entry name" value="TetR_N"/>
    <property type="match status" value="1"/>
</dbReference>
<comment type="caution">
    <text evidence="7">The sequence shown here is derived from an EMBL/GenBank/DDBJ whole genome shotgun (WGS) entry which is preliminary data.</text>
</comment>
<dbReference type="InterPro" id="IPR001647">
    <property type="entry name" value="HTH_TetR"/>
</dbReference>
<feature type="domain" description="HTH tetR-type" evidence="6">
    <location>
        <begin position="15"/>
        <end position="75"/>
    </location>
</feature>
<feature type="region of interest" description="Disordered" evidence="5">
    <location>
        <begin position="188"/>
        <end position="219"/>
    </location>
</feature>
<dbReference type="RefSeq" id="WP_146465735.1">
    <property type="nucleotide sequence ID" value="NZ_VOGW01000087.1"/>
</dbReference>
<keyword evidence="3" id="KW-0804">Transcription</keyword>
<evidence type="ECO:0000256" key="4">
    <source>
        <dbReference type="PROSITE-ProRule" id="PRU00335"/>
    </source>
</evidence>
<protein>
    <submittedName>
        <fullName evidence="7">TetR/AcrR family transcriptional regulator</fullName>
    </submittedName>
</protein>
<dbReference type="GO" id="GO:0000976">
    <property type="term" value="F:transcription cis-regulatory region binding"/>
    <property type="evidence" value="ECO:0007669"/>
    <property type="project" value="TreeGrafter"/>
</dbReference>
<dbReference type="PANTHER" id="PTHR30055:SF148">
    <property type="entry name" value="TETR-FAMILY TRANSCRIPTIONAL REGULATOR"/>
    <property type="match status" value="1"/>
</dbReference>
<dbReference type="AlphaFoldDB" id="A0A5C6JUU7"/>
<dbReference type="SUPFAM" id="SSF48498">
    <property type="entry name" value="Tetracyclin repressor-like, C-terminal domain"/>
    <property type="match status" value="1"/>
</dbReference>
<keyword evidence="1" id="KW-0805">Transcription regulation</keyword>
<dbReference type="Gene3D" id="1.10.357.10">
    <property type="entry name" value="Tetracycline Repressor, domain 2"/>
    <property type="match status" value="1"/>
</dbReference>
<dbReference type="Gene3D" id="1.10.10.60">
    <property type="entry name" value="Homeodomain-like"/>
    <property type="match status" value="1"/>
</dbReference>
<evidence type="ECO:0000256" key="1">
    <source>
        <dbReference type="ARBA" id="ARBA00023015"/>
    </source>
</evidence>
<gene>
    <name evidence="7" type="ORF">FRZ03_15555</name>
</gene>
<dbReference type="PANTHER" id="PTHR30055">
    <property type="entry name" value="HTH-TYPE TRANSCRIPTIONAL REGULATOR RUTR"/>
    <property type="match status" value="1"/>
</dbReference>
<dbReference type="InterPro" id="IPR036271">
    <property type="entry name" value="Tet_transcr_reg_TetR-rel_C_sf"/>
</dbReference>
<dbReference type="Proteomes" id="UP000320481">
    <property type="component" value="Unassembled WGS sequence"/>
</dbReference>
<feature type="compositionally biased region" description="Low complexity" evidence="5">
    <location>
        <begin position="193"/>
        <end position="209"/>
    </location>
</feature>
<proteinExistence type="predicted"/>
<dbReference type="InterPro" id="IPR009057">
    <property type="entry name" value="Homeodomain-like_sf"/>
</dbReference>
<dbReference type="GO" id="GO:0003700">
    <property type="term" value="F:DNA-binding transcription factor activity"/>
    <property type="evidence" value="ECO:0007669"/>
    <property type="project" value="TreeGrafter"/>
</dbReference>
<dbReference type="Pfam" id="PF16859">
    <property type="entry name" value="TetR_C_11"/>
    <property type="match status" value="1"/>
</dbReference>
<dbReference type="SUPFAM" id="SSF46689">
    <property type="entry name" value="Homeodomain-like"/>
    <property type="match status" value="1"/>
</dbReference>
<dbReference type="InterPro" id="IPR050109">
    <property type="entry name" value="HTH-type_TetR-like_transc_reg"/>
</dbReference>
<keyword evidence="2 4" id="KW-0238">DNA-binding</keyword>
<dbReference type="InterPro" id="IPR011075">
    <property type="entry name" value="TetR_C"/>
</dbReference>
<evidence type="ECO:0000256" key="5">
    <source>
        <dbReference type="SAM" id="MobiDB-lite"/>
    </source>
</evidence>
<name>A0A5C6JUU7_9ACTN</name>
<evidence type="ECO:0000313" key="8">
    <source>
        <dbReference type="Proteomes" id="UP000320481"/>
    </source>
</evidence>
<evidence type="ECO:0000256" key="2">
    <source>
        <dbReference type="ARBA" id="ARBA00023125"/>
    </source>
</evidence>
<sequence length="219" mass="23374">MPAKSKDSRPGGRSARVRTAVHRATVDLVQEVGAEKVTIPAVARRAGVNPSSLYRRWGTVSALLADVAARRQDEGTPELLGDLRKDLEQAAVWTLTDLSQPGGVAFFRAEVAPDVDERRAGLRECLERVSTRFHAALEAAARRGESAPPLERVLDHVVAPLYFRVVFSIPETNEDYARGLVAELCDARNAAPSTPGTGTDADSGTDADPVVNAGQPALA</sequence>
<feature type="DNA-binding region" description="H-T-H motif" evidence="4">
    <location>
        <begin position="38"/>
        <end position="57"/>
    </location>
</feature>
<evidence type="ECO:0000313" key="7">
    <source>
        <dbReference type="EMBL" id="TWV46021.1"/>
    </source>
</evidence>